<dbReference type="AlphaFoldDB" id="A0A0K0FT56"/>
<reference evidence="2" key="2">
    <citation type="submission" date="2015-08" db="UniProtKB">
        <authorList>
            <consortium name="WormBaseParasite"/>
        </authorList>
    </citation>
    <scope>IDENTIFICATION</scope>
</reference>
<dbReference type="Proteomes" id="UP000035680">
    <property type="component" value="Unassembled WGS sequence"/>
</dbReference>
<name>A0A0K0FT56_STRVS</name>
<sequence>KSNVRSTGIIEDFTWNSYDKKRNDTTNHLIRLE</sequence>
<evidence type="ECO:0000313" key="1">
    <source>
        <dbReference type="Proteomes" id="UP000035680"/>
    </source>
</evidence>
<reference evidence="1" key="1">
    <citation type="submission" date="2014-07" db="EMBL/GenBank/DDBJ databases">
        <authorList>
            <person name="Martin A.A"/>
            <person name="De Silva N."/>
        </authorList>
    </citation>
    <scope>NUCLEOTIDE SEQUENCE</scope>
</reference>
<proteinExistence type="predicted"/>
<accession>A0A0K0FT56</accession>
<protein>
    <submittedName>
        <fullName evidence="2">Transposase</fullName>
    </submittedName>
</protein>
<dbReference type="WBParaSite" id="SVE_1489300.1">
    <property type="protein sequence ID" value="SVE_1489300.1"/>
    <property type="gene ID" value="SVE_1489300"/>
</dbReference>
<evidence type="ECO:0000313" key="2">
    <source>
        <dbReference type="WBParaSite" id="SVE_1489300.1"/>
    </source>
</evidence>
<keyword evidence="1" id="KW-1185">Reference proteome</keyword>
<organism evidence="1 2">
    <name type="scientific">Strongyloides venezuelensis</name>
    <name type="common">Threadworm</name>
    <dbReference type="NCBI Taxonomy" id="75913"/>
    <lineage>
        <taxon>Eukaryota</taxon>
        <taxon>Metazoa</taxon>
        <taxon>Ecdysozoa</taxon>
        <taxon>Nematoda</taxon>
        <taxon>Chromadorea</taxon>
        <taxon>Rhabditida</taxon>
        <taxon>Tylenchina</taxon>
        <taxon>Panagrolaimomorpha</taxon>
        <taxon>Strongyloidoidea</taxon>
        <taxon>Strongyloididae</taxon>
        <taxon>Strongyloides</taxon>
    </lineage>
</organism>